<reference evidence="13" key="1">
    <citation type="journal article" date="2014" name="Proc. Natl. Acad. Sci. U.S.A.">
        <title>Extensive sampling of basidiomycete genomes demonstrates inadequacy of the white-rot/brown-rot paradigm for wood decay fungi.</title>
        <authorList>
            <person name="Riley R."/>
            <person name="Salamov A.A."/>
            <person name="Brown D.W."/>
            <person name="Nagy L.G."/>
            <person name="Floudas D."/>
            <person name="Held B.W."/>
            <person name="Levasseur A."/>
            <person name="Lombard V."/>
            <person name="Morin E."/>
            <person name="Otillar R."/>
            <person name="Lindquist E.A."/>
            <person name="Sun H."/>
            <person name="LaButti K.M."/>
            <person name="Schmutz J."/>
            <person name="Jabbour D."/>
            <person name="Luo H."/>
            <person name="Baker S.E."/>
            <person name="Pisabarro A.G."/>
            <person name="Walton J.D."/>
            <person name="Blanchette R.A."/>
            <person name="Henrissat B."/>
            <person name="Martin F."/>
            <person name="Cullen D."/>
            <person name="Hibbett D.S."/>
            <person name="Grigoriev I.V."/>
        </authorList>
    </citation>
    <scope>NUCLEOTIDE SEQUENCE [LARGE SCALE GENOMIC DNA]</scope>
    <source>
        <strain evidence="13">MUCL 33604</strain>
    </source>
</reference>
<dbReference type="Proteomes" id="UP000027265">
    <property type="component" value="Unassembled WGS sequence"/>
</dbReference>
<dbReference type="FunFam" id="3.40.50.11840:FF:000002">
    <property type="entry name" value="2-(3-amino-3-carboxypropyl)histidine synthase subunit 2"/>
    <property type="match status" value="1"/>
</dbReference>
<comment type="function">
    <text evidence="9">Required for the first step of diphthamide biosynthesis, a post-translational modification of histidine which occurs in elongation factor 2. DPH1 and DPH2 transfer a 3-amino-3-carboxypropyl (ACP) group from S-adenosyl-L-methionine (SAM) to a histidine residue, the reaction is assisted by a reduction system comprising DPH3 and a NADH-dependent reductase, predominantly CBR1. Facilitates the reduction of the catalytic iron-sulfur cluster found in the DPH1 subunit.</text>
</comment>
<evidence type="ECO:0000256" key="2">
    <source>
        <dbReference type="ARBA" id="ARBA00005156"/>
    </source>
</evidence>
<dbReference type="GO" id="GO:0005737">
    <property type="term" value="C:cytoplasm"/>
    <property type="evidence" value="ECO:0007669"/>
    <property type="project" value="UniProtKB-SubCell"/>
</dbReference>
<dbReference type="UniPathway" id="UPA00559"/>
<evidence type="ECO:0000256" key="8">
    <source>
        <dbReference type="ARBA" id="ARBA00034128"/>
    </source>
</evidence>
<comment type="pathway">
    <text evidence="2 10">Protein modification; peptidyl-diphthamide biosynthesis.</text>
</comment>
<accession>A0A067PGP3</accession>
<sequence length="529" mass="58283">MSSTENTFSSPSTDPISRTPLTRTTLPLNATLSKAELSDYYEVQRTVDEIVQGGFKRVALQFPDELLPDSVPIYRLLKSGIDQRKPGVELYVLADTSYGSCCADEVAAQHVDSDVIVHYGHACLSRPYRLPVIYVFGKKPLDVRDCAAKLVSSVLENSEKLGGEGEGRLKGVVLRHDVGYTYKSESIVAEIRDRLSKSPETSDLKLFYSHIPTRLNPSVPTDEHPTSPSPSPASVSGPTESQGSDEGEKVGMEDCAILYVGEESMGLTNLCMMYSSSEIHTYTPSTRTTHLSSTSTNKLLMKRYAAVQKARDADVWGILVGTLGVASYLPLLTHIRNLLRKSHKKSYTISLGKLNPSKLANFAEVEAWVMVACEEGSLVDSKEFLKPIVTPFELEIALREKESWTGRYVLDFESVLSGQTEDDENEKEAESGEEGDDDERPMFSTVTGKYRKVKKFGLDNGADRIEEGDKDGRVVLRNQDNAVGLLGDSAGAEFLQSRTFQGLERREGEDAPSLLEQGRSGIARGYHEV</sequence>
<dbReference type="NCBIfam" id="TIGR00322">
    <property type="entry name" value="diphth2_R"/>
    <property type="match status" value="1"/>
</dbReference>
<name>A0A067PGP3_9AGAM</name>
<evidence type="ECO:0000313" key="12">
    <source>
        <dbReference type="EMBL" id="KDQ53934.1"/>
    </source>
</evidence>
<feature type="region of interest" description="Disordered" evidence="11">
    <location>
        <begin position="215"/>
        <end position="248"/>
    </location>
</feature>
<dbReference type="PANTHER" id="PTHR10762">
    <property type="entry name" value="DIPHTHAMIDE BIOSYNTHESIS PROTEIN"/>
    <property type="match status" value="1"/>
</dbReference>
<comment type="similarity">
    <text evidence="3 10">Belongs to the DPH1/DPH2 family. DPH2 subfamily.</text>
</comment>
<feature type="compositionally biased region" description="Polar residues" evidence="11">
    <location>
        <begin position="1"/>
        <end position="16"/>
    </location>
</feature>
<dbReference type="Pfam" id="PF01866">
    <property type="entry name" value="Diphthamide_syn"/>
    <property type="match status" value="1"/>
</dbReference>
<evidence type="ECO:0000256" key="3">
    <source>
        <dbReference type="ARBA" id="ARBA00006179"/>
    </source>
</evidence>
<dbReference type="InterPro" id="IPR042263">
    <property type="entry name" value="DPH1/DPH2_1"/>
</dbReference>
<comment type="cofactor">
    <cofactor evidence="1">
        <name>[4Fe-4S] cluster</name>
        <dbReference type="ChEBI" id="CHEBI:49883"/>
    </cofactor>
</comment>
<keyword evidence="10" id="KW-0963">Cytoplasm</keyword>
<feature type="region of interest" description="Disordered" evidence="11">
    <location>
        <begin position="504"/>
        <end position="529"/>
    </location>
</feature>
<dbReference type="InterPro" id="IPR016435">
    <property type="entry name" value="DPH1/DPH2"/>
</dbReference>
<dbReference type="GO" id="GO:0051536">
    <property type="term" value="F:iron-sulfur cluster binding"/>
    <property type="evidence" value="ECO:0007669"/>
    <property type="project" value="UniProtKB-KW"/>
</dbReference>
<dbReference type="EMBL" id="KL197731">
    <property type="protein sequence ID" value="KDQ53934.1"/>
    <property type="molecule type" value="Genomic_DNA"/>
</dbReference>
<evidence type="ECO:0000256" key="10">
    <source>
        <dbReference type="RuleBase" id="RU364133"/>
    </source>
</evidence>
<protein>
    <recommendedName>
        <fullName evidence="4 10">2-(3-amino-3-carboxypropyl)histidine synthase subunit 2</fullName>
    </recommendedName>
</protein>
<comment type="subunit">
    <text evidence="8">Component of the 2-(3-amino-3-carboxypropyl)histidine synthase complex composed of DPH1, DPH2, DPH3 and a NADH-dependent reductase, predominantly CBR1.</text>
</comment>
<dbReference type="Gene3D" id="3.40.50.11860">
    <property type="entry name" value="Diphthamide synthesis DPH1/DPH2 domain 3"/>
    <property type="match status" value="1"/>
</dbReference>
<evidence type="ECO:0000256" key="9">
    <source>
        <dbReference type="ARBA" id="ARBA00054092"/>
    </source>
</evidence>
<feature type="compositionally biased region" description="Acidic residues" evidence="11">
    <location>
        <begin position="420"/>
        <end position="439"/>
    </location>
</feature>
<feature type="region of interest" description="Disordered" evidence="11">
    <location>
        <begin position="418"/>
        <end position="443"/>
    </location>
</feature>
<dbReference type="GO" id="GO:0090560">
    <property type="term" value="F:2-(3-amino-3-carboxypropyl)histidine synthase activity"/>
    <property type="evidence" value="ECO:0007669"/>
    <property type="project" value="InterPro"/>
</dbReference>
<organism evidence="12 13">
    <name type="scientific">Jaapia argillacea MUCL 33604</name>
    <dbReference type="NCBI Taxonomy" id="933084"/>
    <lineage>
        <taxon>Eukaryota</taxon>
        <taxon>Fungi</taxon>
        <taxon>Dikarya</taxon>
        <taxon>Basidiomycota</taxon>
        <taxon>Agaricomycotina</taxon>
        <taxon>Agaricomycetes</taxon>
        <taxon>Agaricomycetidae</taxon>
        <taxon>Jaapiales</taxon>
        <taxon>Jaapiaceae</taxon>
        <taxon>Jaapia</taxon>
    </lineage>
</organism>
<proteinExistence type="inferred from homology"/>
<comment type="function">
    <text evidence="10">Required for the first step of diphthamide biosynthesis, a post-translational modification of histidine which occurs in elongation factor 2. DPH1 and DPH2 transfer a 3-amino-3-carboxypropyl (ACP) group from S-adenosyl-L-methionine (SAM) to a histidine residue, the reaction is assisted by a reduction system comprising DPH3 and a NADH-dependent reductase. Facilitates the reduction of the catalytic iron-sulfur cluster found in the DPH1 subunit.</text>
</comment>
<evidence type="ECO:0000256" key="4">
    <source>
        <dbReference type="ARBA" id="ARBA00021914"/>
    </source>
</evidence>
<keyword evidence="13" id="KW-1185">Reference proteome</keyword>
<dbReference type="InParanoid" id="A0A067PGP3"/>
<dbReference type="FunCoup" id="A0A067PGP3">
    <property type="interactions" value="728"/>
</dbReference>
<keyword evidence="6 10" id="KW-0408">Iron</keyword>
<dbReference type="Gene3D" id="3.40.50.11840">
    <property type="entry name" value="Diphthamide synthesis DPH1/DPH2 domain 1"/>
    <property type="match status" value="1"/>
</dbReference>
<evidence type="ECO:0000256" key="11">
    <source>
        <dbReference type="SAM" id="MobiDB-lite"/>
    </source>
</evidence>
<dbReference type="OrthoDB" id="449241at2759"/>
<dbReference type="InterPro" id="IPR042265">
    <property type="entry name" value="DPH1/DPH2_3"/>
</dbReference>
<dbReference type="SFLD" id="SFLDF00408">
    <property type="entry name" value="Diphthamide_biosynthesis_famil"/>
    <property type="match status" value="1"/>
</dbReference>
<evidence type="ECO:0000256" key="6">
    <source>
        <dbReference type="ARBA" id="ARBA00023004"/>
    </source>
</evidence>
<evidence type="ECO:0000256" key="7">
    <source>
        <dbReference type="ARBA" id="ARBA00023014"/>
    </source>
</evidence>
<dbReference type="PANTHER" id="PTHR10762:SF2">
    <property type="entry name" value="2-(3-AMINO-3-CARBOXYPROPYL)HISTIDINE SYNTHASE SUBUNIT 2"/>
    <property type="match status" value="1"/>
</dbReference>
<dbReference type="FunFam" id="3.40.50.11860:FF:000001">
    <property type="entry name" value="2-(3-amino-3-carboxypropyl)histidine synthase subunit 2"/>
    <property type="match status" value="1"/>
</dbReference>
<dbReference type="GO" id="GO:0017183">
    <property type="term" value="P:protein histidyl modification to diphthamide"/>
    <property type="evidence" value="ECO:0007669"/>
    <property type="project" value="UniProtKB-UniPathway"/>
</dbReference>
<dbReference type="HOGENOM" id="CLU_015210_1_0_1"/>
<comment type="subcellular location">
    <subcellularLocation>
        <location evidence="10">Cytoplasm</location>
    </subcellularLocation>
</comment>
<dbReference type="InterPro" id="IPR010014">
    <property type="entry name" value="DHP2"/>
</dbReference>
<dbReference type="NCBIfam" id="TIGR00272">
    <property type="entry name" value="DPH2"/>
    <property type="match status" value="1"/>
</dbReference>
<evidence type="ECO:0000256" key="1">
    <source>
        <dbReference type="ARBA" id="ARBA00001966"/>
    </source>
</evidence>
<dbReference type="GO" id="GO:0046872">
    <property type="term" value="F:metal ion binding"/>
    <property type="evidence" value="ECO:0007669"/>
    <property type="project" value="UniProtKB-KW"/>
</dbReference>
<evidence type="ECO:0000313" key="13">
    <source>
        <dbReference type="Proteomes" id="UP000027265"/>
    </source>
</evidence>
<evidence type="ECO:0000256" key="5">
    <source>
        <dbReference type="ARBA" id="ARBA00022723"/>
    </source>
</evidence>
<dbReference type="STRING" id="933084.A0A067PGP3"/>
<dbReference type="SFLD" id="SFLDS00032">
    <property type="entry name" value="Radical_SAM_3-amino-3-carboxyp"/>
    <property type="match status" value="1"/>
</dbReference>
<feature type="region of interest" description="Disordered" evidence="11">
    <location>
        <begin position="1"/>
        <end position="22"/>
    </location>
</feature>
<dbReference type="SFLD" id="SFLDG01121">
    <property type="entry name" value="Diphthamide_biosynthesis"/>
    <property type="match status" value="1"/>
</dbReference>
<gene>
    <name evidence="12" type="ORF">JAAARDRAFT_418001</name>
</gene>
<keyword evidence="7 10" id="KW-0411">Iron-sulfur</keyword>
<keyword evidence="5 10" id="KW-0479">Metal-binding</keyword>
<dbReference type="AlphaFoldDB" id="A0A067PGP3"/>